<dbReference type="PANTHER" id="PTHR43009:SF7">
    <property type="entry name" value="HOMOGENTISATE GERANYLGERANYLTRANSFERASE, CHLOROPLASTIC"/>
    <property type="match status" value="1"/>
</dbReference>
<evidence type="ECO:0000256" key="3">
    <source>
        <dbReference type="ARBA" id="ARBA00022679"/>
    </source>
</evidence>
<feature type="transmembrane region" description="Helical" evidence="7">
    <location>
        <begin position="199"/>
        <end position="216"/>
    </location>
</feature>
<feature type="transmembrane region" description="Helical" evidence="7">
    <location>
        <begin position="298"/>
        <end position="317"/>
    </location>
</feature>
<evidence type="ECO:0000256" key="4">
    <source>
        <dbReference type="ARBA" id="ARBA00022692"/>
    </source>
</evidence>
<comment type="subcellular location">
    <subcellularLocation>
        <location evidence="1">Membrane</location>
        <topology evidence="1">Multi-pass membrane protein</topology>
    </subcellularLocation>
</comment>
<dbReference type="CDD" id="cd13960">
    <property type="entry name" value="PT_UbiA_HPT1"/>
    <property type="match status" value="1"/>
</dbReference>
<dbReference type="Proteomes" id="UP001576780">
    <property type="component" value="Unassembled WGS sequence"/>
</dbReference>
<evidence type="ECO:0000256" key="5">
    <source>
        <dbReference type="ARBA" id="ARBA00022989"/>
    </source>
</evidence>
<dbReference type="RefSeq" id="WP_413277248.1">
    <property type="nucleotide sequence ID" value="NZ_JBHFNT010000073.1"/>
</dbReference>
<dbReference type="PANTHER" id="PTHR43009">
    <property type="entry name" value="HOMOGENTISATE SOLANESYLTRANSFERASE, CHLOROPLASTIC"/>
    <property type="match status" value="1"/>
</dbReference>
<dbReference type="EMBL" id="JBHFNT010000073">
    <property type="protein sequence ID" value="MFB2834818.1"/>
    <property type="molecule type" value="Genomic_DNA"/>
</dbReference>
<keyword evidence="4 7" id="KW-0812">Transmembrane</keyword>
<evidence type="ECO:0000313" key="9">
    <source>
        <dbReference type="Proteomes" id="UP001576780"/>
    </source>
</evidence>
<evidence type="ECO:0000256" key="7">
    <source>
        <dbReference type="SAM" id="Phobius"/>
    </source>
</evidence>
<sequence length="324" mass="36527">MKETWQKIESSSTKIVDSASKQPAKPWFYPYWKFSRPHTVIGTTCSVVGLYLIAIASVNDNINLSLLWQLLGAWVACLGGNIYIVGLNQIEDVEIDKINKPHLPLAAGEFTRKQAIIIISIAGISALLIAGLMGPYLLEMVGISLAIGTAYSLPPIRLKRFPFWAAICIFTVRGAIVNLGLYLHFRWVMQAKPEIPPEVWALTLFILVFTIAIAIFKDIPDLEGDKQYNITTFTIQLGQKTVFNLSLWLLTTCYLGIVIAGIFWLPSVNTILLVSTHLLTLGLLWWQSQKVDLQDKTLVAKFYQFIWKLFFLEYLLFPLACLTK</sequence>
<keyword evidence="6 7" id="KW-0472">Membrane</keyword>
<keyword evidence="5 7" id="KW-1133">Transmembrane helix</keyword>
<evidence type="ECO:0000256" key="6">
    <source>
        <dbReference type="ARBA" id="ARBA00023136"/>
    </source>
</evidence>
<accession>A0ABV4WIA9</accession>
<feature type="transmembrane region" description="Helical" evidence="7">
    <location>
        <begin position="70"/>
        <end position="90"/>
    </location>
</feature>
<protein>
    <submittedName>
        <fullName evidence="8">Homogentisate phytyltransferase</fullName>
        <ecNumber evidence="8">2.5.1.115</ecNumber>
    </submittedName>
</protein>
<feature type="transmembrane region" description="Helical" evidence="7">
    <location>
        <begin position="39"/>
        <end position="58"/>
    </location>
</feature>
<proteinExistence type="inferred from homology"/>
<organism evidence="8 9">
    <name type="scientific">Floridaenema evergladense BLCC-F167</name>
    <dbReference type="NCBI Taxonomy" id="3153639"/>
    <lineage>
        <taxon>Bacteria</taxon>
        <taxon>Bacillati</taxon>
        <taxon>Cyanobacteriota</taxon>
        <taxon>Cyanophyceae</taxon>
        <taxon>Oscillatoriophycideae</taxon>
        <taxon>Aerosakkonematales</taxon>
        <taxon>Aerosakkonemataceae</taxon>
        <taxon>Floridanema</taxon>
        <taxon>Floridanema evergladense</taxon>
    </lineage>
</organism>
<dbReference type="NCBIfam" id="NF009525">
    <property type="entry name" value="PRK12887.1"/>
    <property type="match status" value="1"/>
</dbReference>
<comment type="caution">
    <text evidence="8">The sequence shown here is derived from an EMBL/GenBank/DDBJ whole genome shotgun (WGS) entry which is preliminary data.</text>
</comment>
<dbReference type="EC" id="2.5.1.115" evidence="8"/>
<evidence type="ECO:0000256" key="1">
    <source>
        <dbReference type="ARBA" id="ARBA00004141"/>
    </source>
</evidence>
<dbReference type="InterPro" id="IPR044878">
    <property type="entry name" value="UbiA_sf"/>
</dbReference>
<gene>
    <name evidence="8" type="ORF">ACE1CA_09815</name>
</gene>
<dbReference type="Gene3D" id="1.10.357.140">
    <property type="entry name" value="UbiA prenyltransferase"/>
    <property type="match status" value="1"/>
</dbReference>
<evidence type="ECO:0000313" key="8">
    <source>
        <dbReference type="EMBL" id="MFB2834818.1"/>
    </source>
</evidence>
<feature type="transmembrane region" description="Helical" evidence="7">
    <location>
        <begin position="245"/>
        <end position="264"/>
    </location>
</feature>
<keyword evidence="9" id="KW-1185">Reference proteome</keyword>
<name>A0ABV4WIA9_9CYAN</name>
<dbReference type="GO" id="GO:0010176">
    <property type="term" value="F:homogentisate phytyltransferase activity"/>
    <property type="evidence" value="ECO:0007669"/>
    <property type="project" value="UniProtKB-EC"/>
</dbReference>
<dbReference type="InterPro" id="IPR044502">
    <property type="entry name" value="AtHST-like"/>
</dbReference>
<comment type="similarity">
    <text evidence="2">Belongs to the UbiA prenyltransferase family.</text>
</comment>
<feature type="transmembrane region" description="Helical" evidence="7">
    <location>
        <begin position="110"/>
        <end position="130"/>
    </location>
</feature>
<dbReference type="Pfam" id="PF01040">
    <property type="entry name" value="UbiA"/>
    <property type="match status" value="1"/>
</dbReference>
<keyword evidence="3 8" id="KW-0808">Transferase</keyword>
<reference evidence="8 9" key="1">
    <citation type="submission" date="2024-09" db="EMBL/GenBank/DDBJ databases">
        <title>Floridaenema gen nov. (Aerosakkonemataceae, Aerosakkonematales ord. nov., Cyanobacteria) from benthic tropical and subtropical fresh waters, with the description of four new species.</title>
        <authorList>
            <person name="Moretto J.A."/>
            <person name="Berthold D.E."/>
            <person name="Lefler F.W."/>
            <person name="Huang I.-S."/>
            <person name="Laughinghouse H. IV."/>
        </authorList>
    </citation>
    <scope>NUCLEOTIDE SEQUENCE [LARGE SCALE GENOMIC DNA]</scope>
    <source>
        <strain evidence="8 9">BLCC-F167</strain>
    </source>
</reference>
<dbReference type="InterPro" id="IPR000537">
    <property type="entry name" value="UbiA_prenyltransferase"/>
</dbReference>
<dbReference type="Gene3D" id="1.20.120.1780">
    <property type="entry name" value="UbiA prenyltransferase"/>
    <property type="match status" value="1"/>
</dbReference>
<evidence type="ECO:0000256" key="2">
    <source>
        <dbReference type="ARBA" id="ARBA00005985"/>
    </source>
</evidence>
<feature type="transmembrane region" description="Helical" evidence="7">
    <location>
        <begin position="270"/>
        <end position="286"/>
    </location>
</feature>
<feature type="transmembrane region" description="Helical" evidence="7">
    <location>
        <begin position="161"/>
        <end position="187"/>
    </location>
</feature>